<keyword evidence="6 9" id="KW-0378">Hydrolase</keyword>
<dbReference type="AlphaFoldDB" id="A0AAV2G2X6"/>
<comment type="subcellular location">
    <subcellularLocation>
        <location evidence="1">Secreted</location>
    </subcellularLocation>
</comment>
<dbReference type="EMBL" id="OZ034820">
    <property type="protein sequence ID" value="CAL1404497.1"/>
    <property type="molecule type" value="Genomic_DNA"/>
</dbReference>
<evidence type="ECO:0000313" key="14">
    <source>
        <dbReference type="EMBL" id="CAL1404497.1"/>
    </source>
</evidence>
<gene>
    <name evidence="14" type="ORF">LTRI10_LOCUS44351</name>
</gene>
<protein>
    <submittedName>
        <fullName evidence="14">Uncharacterized protein</fullName>
    </submittedName>
</protein>
<dbReference type="PROSITE" id="PS00138">
    <property type="entry name" value="SUBTILASE_SER"/>
    <property type="match status" value="1"/>
</dbReference>
<dbReference type="Gene3D" id="3.50.30.30">
    <property type="match status" value="1"/>
</dbReference>
<keyword evidence="15" id="KW-1185">Reference proteome</keyword>
<dbReference type="Gene3D" id="3.40.50.200">
    <property type="entry name" value="Peptidase S8/S53 domain"/>
    <property type="match status" value="1"/>
</dbReference>
<dbReference type="FunFam" id="3.40.50.200:FF:000006">
    <property type="entry name" value="Subtilisin-like protease SBT1.5"/>
    <property type="match status" value="1"/>
</dbReference>
<evidence type="ECO:0000256" key="3">
    <source>
        <dbReference type="ARBA" id="ARBA00022525"/>
    </source>
</evidence>
<dbReference type="InterPro" id="IPR041469">
    <property type="entry name" value="Subtilisin-like_FN3"/>
</dbReference>
<dbReference type="Pfam" id="PF00082">
    <property type="entry name" value="Peptidase_S8"/>
    <property type="match status" value="1"/>
</dbReference>
<feature type="chain" id="PRO_5043965564" evidence="10">
    <location>
        <begin position="32"/>
        <end position="757"/>
    </location>
</feature>
<evidence type="ECO:0000256" key="9">
    <source>
        <dbReference type="PROSITE-ProRule" id="PRU01240"/>
    </source>
</evidence>
<accession>A0AAV2G2X6</accession>
<dbReference type="Pfam" id="PF17766">
    <property type="entry name" value="fn3_6"/>
    <property type="match status" value="1"/>
</dbReference>
<keyword evidence="4 9" id="KW-0645">Protease</keyword>
<feature type="active site" description="Charge relay system" evidence="8 9">
    <location>
        <position position="207"/>
    </location>
</feature>
<feature type="domain" description="Subtilisin-like protease fibronectin type-III" evidence="13">
    <location>
        <begin position="644"/>
        <end position="750"/>
    </location>
</feature>
<keyword evidence="3" id="KW-0964">Secreted</keyword>
<feature type="domain" description="Peptidase S8/S53" evidence="11">
    <location>
        <begin position="141"/>
        <end position="585"/>
    </location>
</feature>
<evidence type="ECO:0000256" key="5">
    <source>
        <dbReference type="ARBA" id="ARBA00022729"/>
    </source>
</evidence>
<dbReference type="SUPFAM" id="SSF52743">
    <property type="entry name" value="Subtilisin-like"/>
    <property type="match status" value="1"/>
</dbReference>
<evidence type="ECO:0000313" key="15">
    <source>
        <dbReference type="Proteomes" id="UP001497516"/>
    </source>
</evidence>
<comment type="similarity">
    <text evidence="2 9">Belongs to the peptidase S8 family.</text>
</comment>
<feature type="domain" description="Inhibitor I9" evidence="12">
    <location>
        <begin position="40"/>
        <end position="117"/>
    </location>
</feature>
<evidence type="ECO:0000256" key="7">
    <source>
        <dbReference type="ARBA" id="ARBA00022825"/>
    </source>
</evidence>
<dbReference type="PANTHER" id="PTHR10795">
    <property type="entry name" value="PROPROTEIN CONVERTASE SUBTILISIN/KEXIN"/>
    <property type="match status" value="1"/>
</dbReference>
<organism evidence="14 15">
    <name type="scientific">Linum trigynum</name>
    <dbReference type="NCBI Taxonomy" id="586398"/>
    <lineage>
        <taxon>Eukaryota</taxon>
        <taxon>Viridiplantae</taxon>
        <taxon>Streptophyta</taxon>
        <taxon>Embryophyta</taxon>
        <taxon>Tracheophyta</taxon>
        <taxon>Spermatophyta</taxon>
        <taxon>Magnoliopsida</taxon>
        <taxon>eudicotyledons</taxon>
        <taxon>Gunneridae</taxon>
        <taxon>Pentapetalae</taxon>
        <taxon>rosids</taxon>
        <taxon>fabids</taxon>
        <taxon>Malpighiales</taxon>
        <taxon>Linaceae</taxon>
        <taxon>Linum</taxon>
    </lineage>
</organism>
<dbReference type="InterPro" id="IPR023828">
    <property type="entry name" value="Peptidase_S8_Ser-AS"/>
</dbReference>
<dbReference type="CDD" id="cd02120">
    <property type="entry name" value="PA_subtilisin_like"/>
    <property type="match status" value="1"/>
</dbReference>
<dbReference type="GO" id="GO:0006508">
    <property type="term" value="P:proteolysis"/>
    <property type="evidence" value="ECO:0007669"/>
    <property type="project" value="UniProtKB-KW"/>
</dbReference>
<dbReference type="FunFam" id="3.30.70.80:FF:000002">
    <property type="entry name" value="Subtilisin-like protease SBT5.3"/>
    <property type="match status" value="1"/>
</dbReference>
<feature type="active site" description="Charge relay system" evidence="8 9">
    <location>
        <position position="150"/>
    </location>
</feature>
<dbReference type="Gene3D" id="3.30.70.80">
    <property type="entry name" value="Peptidase S8 propeptide/proteinase inhibitor I9"/>
    <property type="match status" value="1"/>
</dbReference>
<dbReference type="InterPro" id="IPR010259">
    <property type="entry name" value="S8pro/Inhibitor_I9"/>
</dbReference>
<reference evidence="14 15" key="1">
    <citation type="submission" date="2024-04" db="EMBL/GenBank/DDBJ databases">
        <authorList>
            <person name="Fracassetti M."/>
        </authorList>
    </citation>
    <scope>NUCLEOTIDE SEQUENCE [LARGE SCALE GENOMIC DNA]</scope>
</reference>
<dbReference type="InterPro" id="IPR037045">
    <property type="entry name" value="S8pro/Inhibitor_I9_sf"/>
</dbReference>
<keyword evidence="7 9" id="KW-0720">Serine protease</keyword>
<dbReference type="Gene3D" id="2.60.40.2310">
    <property type="match status" value="1"/>
</dbReference>
<dbReference type="InterPro" id="IPR034197">
    <property type="entry name" value="Peptidases_S8_3"/>
</dbReference>
<dbReference type="InterPro" id="IPR015500">
    <property type="entry name" value="Peptidase_S8_subtilisin-rel"/>
</dbReference>
<dbReference type="Pfam" id="PF05922">
    <property type="entry name" value="Inhibitor_I9"/>
    <property type="match status" value="1"/>
</dbReference>
<evidence type="ECO:0000256" key="2">
    <source>
        <dbReference type="ARBA" id="ARBA00011073"/>
    </source>
</evidence>
<name>A0AAV2G2X6_9ROSI</name>
<evidence type="ECO:0000256" key="10">
    <source>
        <dbReference type="SAM" id="SignalP"/>
    </source>
</evidence>
<dbReference type="InterPro" id="IPR045051">
    <property type="entry name" value="SBT"/>
</dbReference>
<evidence type="ECO:0000256" key="4">
    <source>
        <dbReference type="ARBA" id="ARBA00022670"/>
    </source>
</evidence>
<dbReference type="InterPro" id="IPR000209">
    <property type="entry name" value="Peptidase_S8/S53_dom"/>
</dbReference>
<evidence type="ECO:0000256" key="8">
    <source>
        <dbReference type="PIRSR" id="PIRSR615500-1"/>
    </source>
</evidence>
<dbReference type="PRINTS" id="PR00723">
    <property type="entry name" value="SUBTILISIN"/>
</dbReference>
<sequence>MVTTLKHLHLLHVLACCILLLMNSNYLLSYGSEDHGDRKVYIVYMGALPRGMYSPSSHHLSLLQEVVQDSEGSEHMIRSYKRSFNGFAARLTDNEATKLSSKSGVVSVFRSTNLELQTTRSWDFLGLQQPTGITAGNSTAGSDIIVGMIDSGVWPELPSFNDRGLGPAPAKWKGACKGGANFTCNKKLIGARYYSNEAASARDADGHGSHTASTAAGSVVPNASFYGLASGVARGGLPSARIAAYRVCDPSGCSSEQILAAFDDAIADGVDVISISIGASSAQDIDTDVIAIGGFHAAKQGVLTVHSAGNSGPDPGTLASVAPWLLSVAASTIDRKFRTRVVLGNGKKLVGNSVNPFRLEGKDLQLVYGGTASRSCEESEARACSSGCLEQSKVKGKIVVCDYKYGQDEALKVGAKAVVYPDIIPDVAFLSVLPAAPLDLTSFDSLVSYARSGDKPVVKMLVGETVKESGAPAVASFSSRGPNMIIPDILKPDVSAPGVDILAGWSPEAPLTDGDKRRNQFNVISGTSMACPHVTGVAAYVKSRHPDWSPSAIKSAIITTATAMRPINGSNDLAYAAAEFAYGSGQVDPMKAANPGLVYEATPADYVRVLCSLGYDTKRLRAVTGDKSTCPAKKNGTATTSLKDFNYPSIAAAVDTKKPFKLAFSRTVTNVGGKSTYRARVVQETKKGNAAAAAAMKIGVTPEVLSFGGAGEKKSFKVSVAGGGIDEQGFASASLVWTDGVHSVRSPIVIYTSIAAY</sequence>
<keyword evidence="5 10" id="KW-0732">Signal</keyword>
<feature type="active site" description="Charge relay system" evidence="8 9">
    <location>
        <position position="528"/>
    </location>
</feature>
<evidence type="ECO:0000259" key="13">
    <source>
        <dbReference type="Pfam" id="PF17766"/>
    </source>
</evidence>
<dbReference type="GO" id="GO:0005576">
    <property type="term" value="C:extracellular region"/>
    <property type="evidence" value="ECO:0007669"/>
    <property type="project" value="UniProtKB-SubCell"/>
</dbReference>
<proteinExistence type="inferred from homology"/>
<dbReference type="CDD" id="cd04852">
    <property type="entry name" value="Peptidases_S8_3"/>
    <property type="match status" value="1"/>
</dbReference>
<evidence type="ECO:0000256" key="6">
    <source>
        <dbReference type="ARBA" id="ARBA00022801"/>
    </source>
</evidence>
<dbReference type="InterPro" id="IPR036852">
    <property type="entry name" value="Peptidase_S8/S53_dom_sf"/>
</dbReference>
<feature type="signal peptide" evidence="10">
    <location>
        <begin position="1"/>
        <end position="31"/>
    </location>
</feature>
<dbReference type="Proteomes" id="UP001497516">
    <property type="component" value="Chromosome 7"/>
</dbReference>
<dbReference type="GO" id="GO:0009609">
    <property type="term" value="P:response to symbiotic bacterium"/>
    <property type="evidence" value="ECO:0007669"/>
    <property type="project" value="UniProtKB-ARBA"/>
</dbReference>
<dbReference type="PROSITE" id="PS51892">
    <property type="entry name" value="SUBTILASE"/>
    <property type="match status" value="1"/>
</dbReference>
<evidence type="ECO:0000256" key="1">
    <source>
        <dbReference type="ARBA" id="ARBA00004613"/>
    </source>
</evidence>
<evidence type="ECO:0000259" key="11">
    <source>
        <dbReference type="Pfam" id="PF00082"/>
    </source>
</evidence>
<evidence type="ECO:0000259" key="12">
    <source>
        <dbReference type="Pfam" id="PF05922"/>
    </source>
</evidence>
<dbReference type="GO" id="GO:0004252">
    <property type="term" value="F:serine-type endopeptidase activity"/>
    <property type="evidence" value="ECO:0007669"/>
    <property type="project" value="UniProtKB-UniRule"/>
</dbReference>